<comment type="caution">
    <text evidence="1">The sequence shown here is derived from an EMBL/GenBank/DDBJ whole genome shotgun (WGS) entry which is preliminary data.</text>
</comment>
<dbReference type="RefSeq" id="WP_344876143.1">
    <property type="nucleotide sequence ID" value="NZ_BAABAL010000012.1"/>
</dbReference>
<dbReference type="Proteomes" id="UP001501747">
    <property type="component" value="Unassembled WGS sequence"/>
</dbReference>
<keyword evidence="2" id="KW-1185">Reference proteome</keyword>
<organism evidence="1 2">
    <name type="scientific">Allokutzneria multivorans</name>
    <dbReference type="NCBI Taxonomy" id="1142134"/>
    <lineage>
        <taxon>Bacteria</taxon>
        <taxon>Bacillati</taxon>
        <taxon>Actinomycetota</taxon>
        <taxon>Actinomycetes</taxon>
        <taxon>Pseudonocardiales</taxon>
        <taxon>Pseudonocardiaceae</taxon>
        <taxon>Allokutzneria</taxon>
    </lineage>
</organism>
<evidence type="ECO:0000313" key="2">
    <source>
        <dbReference type="Proteomes" id="UP001501747"/>
    </source>
</evidence>
<evidence type="ECO:0000313" key="1">
    <source>
        <dbReference type="EMBL" id="GAA4010426.1"/>
    </source>
</evidence>
<protein>
    <recommendedName>
        <fullName evidence="3">Restriction endonuclease</fullName>
    </recommendedName>
</protein>
<gene>
    <name evidence="1" type="ORF">GCM10022247_35790</name>
</gene>
<sequence length="334" mass="37623">MRYQQDLQVKLRQRYRKIATATFSCASYEVRLTVEWIENQPALRAILADAALVEPDIDTDAFLQSFDHMRGALTWPSRTEEGRVALVWQLMKHHAAADATGNGQNLTMKYGRGTGFGERGMDAMWQTFPEQVIRPLIDFLDEQIGDQGSVLYILERYVHTVEWFDRSVLHDAFVANKSNGEEVYNLSLQRYLFQEGNYVTHAKARSASGEPDLIGELDSDDPLICEGKIFDGRGKSYIARGFHQVIKYAHDYKKNIAYLVVFNMTEKLLQFPADEPARAWPPFVELAGVRVYFVGIRAFPGLTASKAGKATTVTITRDDLTNPDLAVGDGETAV</sequence>
<evidence type="ECO:0008006" key="3">
    <source>
        <dbReference type="Google" id="ProtNLM"/>
    </source>
</evidence>
<name>A0ABP7SDT8_9PSEU</name>
<reference evidence="2" key="1">
    <citation type="journal article" date="2019" name="Int. J. Syst. Evol. Microbiol.">
        <title>The Global Catalogue of Microorganisms (GCM) 10K type strain sequencing project: providing services to taxonomists for standard genome sequencing and annotation.</title>
        <authorList>
            <consortium name="The Broad Institute Genomics Platform"/>
            <consortium name="The Broad Institute Genome Sequencing Center for Infectious Disease"/>
            <person name="Wu L."/>
            <person name="Ma J."/>
        </authorList>
    </citation>
    <scope>NUCLEOTIDE SEQUENCE [LARGE SCALE GENOMIC DNA]</scope>
    <source>
        <strain evidence="2">JCM 17342</strain>
    </source>
</reference>
<dbReference type="EMBL" id="BAABAL010000012">
    <property type="protein sequence ID" value="GAA4010426.1"/>
    <property type="molecule type" value="Genomic_DNA"/>
</dbReference>
<accession>A0ABP7SDT8</accession>
<proteinExistence type="predicted"/>